<sequence length="407" mass="45642">MLHKLELVESKPSILKISEVEAALLSEIGRELASTQPWWGDRQPPETRSVVDVRRAMDDRYEVTFREVIGVVQIGQRQIHVRPKIPWEHFIFIASRSEFAPRLSIETASLEPGFEFLEILCRWYLDATERLLSLGLRCDYLEVFEECGEVRGQLIPLLTAIEVMKGRPIASCRFDDLSIDTPFNRIIRATCERVARLDKVSAEVAKRSRRLVYRMDGVGALRQADRRLKPDRLLKTYIRPLGLARLILDGCGVSLSDGHTQGTSFLIRTPEIIEDGLRTIIAEGMPSISVEKRRQLLGDSGISINPDIVFGDRIAIADVKYKLFGPDWNRNDFNQIVAFATAFDCERCALLGFISESGFPRPSVVNVGRVEATRIGWPIGPGAQPGRVAEAVISGLNNWLSAVDSVS</sequence>
<comment type="caution">
    <text evidence="1">The sequence shown here is derived from an EMBL/GenBank/DDBJ whole genome shotgun (WGS) entry which is preliminary data.</text>
</comment>
<evidence type="ECO:0000313" key="2">
    <source>
        <dbReference type="Proteomes" id="UP000054851"/>
    </source>
</evidence>
<dbReference type="AlphaFoldDB" id="A0A157ZSH9"/>
<dbReference type="InterPro" id="IPR019292">
    <property type="entry name" value="McrC"/>
</dbReference>
<name>A0A157ZSH9_9BURK</name>
<keyword evidence="2" id="KW-1185">Reference proteome</keyword>
<proteinExistence type="predicted"/>
<accession>A0A157ZSH9</accession>
<dbReference type="OrthoDB" id="5500856at2"/>
<dbReference type="RefSeq" id="WP_061166573.1">
    <property type="nucleotide sequence ID" value="NZ_FCOA02000003.1"/>
</dbReference>
<dbReference type="STRING" id="1777140.AWB79_01291"/>
<gene>
    <name evidence="1" type="ORF">AWB79_01291</name>
</gene>
<dbReference type="PANTHER" id="PTHR38733:SF1">
    <property type="entry name" value="TYPE IV METHYL-DIRECTED RESTRICTION ENZYME ECOKMCRBC"/>
    <property type="match status" value="1"/>
</dbReference>
<protein>
    <submittedName>
        <fullName evidence="1">McrBC 5-methylcytosine restriction system component-like protein</fullName>
    </submittedName>
</protein>
<dbReference type="PANTHER" id="PTHR38733">
    <property type="entry name" value="PROTEIN MCRC"/>
    <property type="match status" value="1"/>
</dbReference>
<dbReference type="Proteomes" id="UP000054851">
    <property type="component" value="Unassembled WGS sequence"/>
</dbReference>
<reference evidence="1" key="1">
    <citation type="submission" date="2016-01" db="EMBL/GenBank/DDBJ databases">
        <authorList>
            <person name="Peeters C."/>
        </authorList>
    </citation>
    <scope>NUCLEOTIDE SEQUENCE</scope>
    <source>
        <strain evidence="1">LMG 29322</strain>
    </source>
</reference>
<dbReference type="EMBL" id="FCOA02000003">
    <property type="protein sequence ID" value="SAK48461.1"/>
    <property type="molecule type" value="Genomic_DNA"/>
</dbReference>
<evidence type="ECO:0000313" key="1">
    <source>
        <dbReference type="EMBL" id="SAK48461.1"/>
    </source>
</evidence>
<organism evidence="1 2">
    <name type="scientific">Caballeronia hypogeia</name>
    <dbReference type="NCBI Taxonomy" id="1777140"/>
    <lineage>
        <taxon>Bacteria</taxon>
        <taxon>Pseudomonadati</taxon>
        <taxon>Pseudomonadota</taxon>
        <taxon>Betaproteobacteria</taxon>
        <taxon>Burkholderiales</taxon>
        <taxon>Burkholderiaceae</taxon>
        <taxon>Caballeronia</taxon>
    </lineage>
</organism>
<dbReference type="Pfam" id="PF10117">
    <property type="entry name" value="McrBC"/>
    <property type="match status" value="1"/>
</dbReference>